<reference evidence="2" key="1">
    <citation type="submission" date="2020-02" db="EMBL/GenBank/DDBJ databases">
        <title>Genomic and physiological characterization of two novel Nitrospinaceae genera.</title>
        <authorList>
            <person name="Mueller A.J."/>
            <person name="Jung M.-Y."/>
            <person name="Strachan C.R."/>
            <person name="Herbold C.W."/>
            <person name="Kirkegaard R.H."/>
            <person name="Daims H."/>
        </authorList>
    </citation>
    <scope>NUCLEOTIDE SEQUENCE [LARGE SCALE GENOMIC DNA]</scope>
</reference>
<accession>A0A7T0C344</accession>
<sequence>MNSENDKPVSIQPLQTVWVRRGDAPTRQIPAKMLIPNIKIGKLYGSDEISGDGLRWVRLDRHSQLAHYFLVEEDSSPIEKSKVQLGELADMLKEING</sequence>
<evidence type="ECO:0000313" key="2">
    <source>
        <dbReference type="Proteomes" id="UP000594464"/>
    </source>
</evidence>
<organism evidence="1 2">
    <name type="scientific">Candidatus Nitrohelix vancouverensis</name>
    <dbReference type="NCBI Taxonomy" id="2705534"/>
    <lineage>
        <taxon>Bacteria</taxon>
        <taxon>Pseudomonadati</taxon>
        <taxon>Nitrospinota/Tectimicrobiota group</taxon>
        <taxon>Nitrospinota</taxon>
        <taxon>Nitrospinia</taxon>
        <taxon>Nitrospinales</taxon>
        <taxon>Nitrospinaceae</taxon>
        <taxon>Candidatus Nitrohelix</taxon>
    </lineage>
</organism>
<dbReference type="KEGG" id="nva:G3M78_09600"/>
<name>A0A7T0C344_9BACT</name>
<evidence type="ECO:0000313" key="1">
    <source>
        <dbReference type="EMBL" id="QPJ65633.1"/>
    </source>
</evidence>
<protein>
    <submittedName>
        <fullName evidence="1">Uncharacterized protein</fullName>
    </submittedName>
</protein>
<dbReference type="Proteomes" id="UP000594464">
    <property type="component" value="Chromosome"/>
</dbReference>
<dbReference type="AlphaFoldDB" id="A0A7T0C344"/>
<gene>
    <name evidence="1" type="ORF">G3M78_09600</name>
</gene>
<proteinExistence type="predicted"/>
<dbReference type="EMBL" id="CP048620">
    <property type="protein sequence ID" value="QPJ65633.1"/>
    <property type="molecule type" value="Genomic_DNA"/>
</dbReference>